<sequence>MTQDPTLFTAIEWVLMAMAGLIALVLFAVVHRAEPGSPFAEREEHWLPDDSASQDSSEDRNRHGRILR</sequence>
<keyword evidence="4" id="KW-1185">Reference proteome</keyword>
<name>A0A2S3UMJ4_9HYPH</name>
<comment type="caution">
    <text evidence="3">The sequence shown here is derived from an EMBL/GenBank/DDBJ whole genome shotgun (WGS) entry which is preliminary data.</text>
</comment>
<dbReference type="AlphaFoldDB" id="A0A2S3UMJ4"/>
<dbReference type="RefSeq" id="WP_103224545.1">
    <property type="nucleotide sequence ID" value="NZ_PPCN01000011.1"/>
</dbReference>
<dbReference type="Proteomes" id="UP000236959">
    <property type="component" value="Unassembled WGS sequence"/>
</dbReference>
<proteinExistence type="predicted"/>
<gene>
    <name evidence="3" type="ORF">CLV41_111152</name>
</gene>
<feature type="region of interest" description="Disordered" evidence="1">
    <location>
        <begin position="39"/>
        <end position="68"/>
    </location>
</feature>
<accession>A0A2S3UMJ4</accession>
<dbReference type="EMBL" id="PPCN01000011">
    <property type="protein sequence ID" value="POF28901.1"/>
    <property type="molecule type" value="Genomic_DNA"/>
</dbReference>
<organism evidence="3 4">
    <name type="scientific">Roseibium marinum</name>
    <dbReference type="NCBI Taxonomy" id="281252"/>
    <lineage>
        <taxon>Bacteria</taxon>
        <taxon>Pseudomonadati</taxon>
        <taxon>Pseudomonadota</taxon>
        <taxon>Alphaproteobacteria</taxon>
        <taxon>Hyphomicrobiales</taxon>
        <taxon>Stappiaceae</taxon>
        <taxon>Roseibium</taxon>
    </lineage>
</organism>
<keyword evidence="2" id="KW-0472">Membrane</keyword>
<feature type="transmembrane region" description="Helical" evidence="2">
    <location>
        <begin position="6"/>
        <end position="30"/>
    </location>
</feature>
<keyword evidence="2" id="KW-1133">Transmembrane helix</keyword>
<reference evidence="3 4" key="1">
    <citation type="submission" date="2018-01" db="EMBL/GenBank/DDBJ databases">
        <title>Genomic Encyclopedia of Archaeal and Bacterial Type Strains, Phase II (KMG-II): from individual species to whole genera.</title>
        <authorList>
            <person name="Goeker M."/>
        </authorList>
    </citation>
    <scope>NUCLEOTIDE SEQUENCE [LARGE SCALE GENOMIC DNA]</scope>
    <source>
        <strain evidence="3 4">DSM 17023</strain>
    </source>
</reference>
<evidence type="ECO:0000256" key="2">
    <source>
        <dbReference type="SAM" id="Phobius"/>
    </source>
</evidence>
<keyword evidence="2" id="KW-0812">Transmembrane</keyword>
<evidence type="ECO:0000313" key="4">
    <source>
        <dbReference type="Proteomes" id="UP000236959"/>
    </source>
</evidence>
<evidence type="ECO:0000313" key="3">
    <source>
        <dbReference type="EMBL" id="POF28901.1"/>
    </source>
</evidence>
<dbReference type="OrthoDB" id="7679312at2"/>
<evidence type="ECO:0000256" key="1">
    <source>
        <dbReference type="SAM" id="MobiDB-lite"/>
    </source>
</evidence>
<protein>
    <submittedName>
        <fullName evidence="3">Uncharacterized protein</fullName>
    </submittedName>
</protein>